<evidence type="ECO:0000256" key="1">
    <source>
        <dbReference type="ARBA" id="ARBA00022676"/>
    </source>
</evidence>
<feature type="domain" description="Glycosyltransferase subfamily 4-like N-terminal" evidence="3">
    <location>
        <begin position="17"/>
        <end position="197"/>
    </location>
</feature>
<protein>
    <submittedName>
        <fullName evidence="4">Glycosyltransferase WbuB</fullName>
    </submittedName>
</protein>
<dbReference type="AlphaFoldDB" id="A0A1V2IDU2"/>
<proteinExistence type="predicted"/>
<evidence type="ECO:0000259" key="3">
    <source>
        <dbReference type="Pfam" id="PF13579"/>
    </source>
</evidence>
<sequence length="432" mass="46825">MRVTIVSQYFWPERFQVNDLAVGLRERGHRVTVLTGQPSHPHRQAFAGRWRSAREWYEGVEAVRVPLASGGGGGELWRLALSHLSFAASASVLGVPRLPPSDVVLVYQVSPVTTLVPALLLRRIRGTPVVLWVQDLWPWSLYATGAVRSERVLTLLDRMARAGYRRCARVLGRSEDFLPLLREAAVPVDRLDYLPNWAEERYRPVPADPEVRRAAGIPDGFVAMYAGDLGVAQSLETLVAAAERLREDPHGARVRWAVLGGGPRAEWLADEVRRRGLGDRVHLLGRAPFERLPDLLAHADVLVTTLRRDPVWELTVPSRVQSFLACGRPMVSSATGATARVVAAAGGIAVPAEDPVALADAVVKVAALGPAERAAMGAAARRYYLTHYQRAALLDRVERHLRAAAGLSAAPERVPVGGPAVGAGAAAPALSR</sequence>
<accession>A0A1V2IDU2</accession>
<comment type="caution">
    <text evidence="4">The sequence shown here is derived from an EMBL/GenBank/DDBJ whole genome shotgun (WGS) entry which is preliminary data.</text>
</comment>
<keyword evidence="5" id="KW-1185">Reference proteome</keyword>
<dbReference type="Pfam" id="PF13579">
    <property type="entry name" value="Glyco_trans_4_4"/>
    <property type="match status" value="1"/>
</dbReference>
<evidence type="ECO:0000256" key="2">
    <source>
        <dbReference type="ARBA" id="ARBA00022679"/>
    </source>
</evidence>
<reference evidence="5" key="1">
    <citation type="submission" date="2016-10" db="EMBL/GenBank/DDBJ databases">
        <title>Frankia sp. NRRL B-16386 Genome sequencing.</title>
        <authorList>
            <person name="Ghodhbane-Gtari F."/>
            <person name="Swanson E."/>
            <person name="Gueddou A."/>
            <person name="Hezbri K."/>
            <person name="Ktari K."/>
            <person name="Nouioui I."/>
            <person name="Morris K."/>
            <person name="Simpson S."/>
            <person name="Abebe-Akele F."/>
            <person name="Thomas K."/>
            <person name="Gtari M."/>
            <person name="Tisa L.S."/>
        </authorList>
    </citation>
    <scope>NUCLEOTIDE SEQUENCE [LARGE SCALE GENOMIC DNA]</scope>
    <source>
        <strain evidence="5">NRRL B-16386</strain>
    </source>
</reference>
<dbReference type="STRING" id="1834516.BL253_12765"/>
<keyword evidence="2 4" id="KW-0808">Transferase</keyword>
<name>A0A1V2IDU2_9ACTN</name>
<evidence type="ECO:0000313" key="4">
    <source>
        <dbReference type="EMBL" id="ONH30611.1"/>
    </source>
</evidence>
<dbReference type="GO" id="GO:0016757">
    <property type="term" value="F:glycosyltransferase activity"/>
    <property type="evidence" value="ECO:0007669"/>
    <property type="project" value="UniProtKB-KW"/>
</dbReference>
<dbReference type="OrthoDB" id="3180470at2"/>
<dbReference type="SUPFAM" id="SSF53756">
    <property type="entry name" value="UDP-Glycosyltransferase/glycogen phosphorylase"/>
    <property type="match status" value="1"/>
</dbReference>
<dbReference type="Gene3D" id="3.40.50.2000">
    <property type="entry name" value="Glycogen Phosphorylase B"/>
    <property type="match status" value="2"/>
</dbReference>
<dbReference type="Pfam" id="PF13692">
    <property type="entry name" value="Glyco_trans_1_4"/>
    <property type="match status" value="1"/>
</dbReference>
<dbReference type="PANTHER" id="PTHR12526">
    <property type="entry name" value="GLYCOSYLTRANSFERASE"/>
    <property type="match status" value="1"/>
</dbReference>
<dbReference type="Proteomes" id="UP000188929">
    <property type="component" value="Unassembled WGS sequence"/>
</dbReference>
<dbReference type="CDD" id="cd03794">
    <property type="entry name" value="GT4_WbuB-like"/>
    <property type="match status" value="1"/>
</dbReference>
<dbReference type="RefSeq" id="WP_076816707.1">
    <property type="nucleotide sequence ID" value="NZ_MOMC01000024.1"/>
</dbReference>
<gene>
    <name evidence="4" type="ORF">BL253_12765</name>
</gene>
<dbReference type="EMBL" id="MOMC01000024">
    <property type="protein sequence ID" value="ONH30611.1"/>
    <property type="molecule type" value="Genomic_DNA"/>
</dbReference>
<keyword evidence="1" id="KW-0328">Glycosyltransferase</keyword>
<evidence type="ECO:0000313" key="5">
    <source>
        <dbReference type="Proteomes" id="UP000188929"/>
    </source>
</evidence>
<organism evidence="4 5">
    <name type="scientific">Pseudofrankia asymbiotica</name>
    <dbReference type="NCBI Taxonomy" id="1834516"/>
    <lineage>
        <taxon>Bacteria</taxon>
        <taxon>Bacillati</taxon>
        <taxon>Actinomycetota</taxon>
        <taxon>Actinomycetes</taxon>
        <taxon>Frankiales</taxon>
        <taxon>Frankiaceae</taxon>
        <taxon>Pseudofrankia</taxon>
    </lineage>
</organism>
<dbReference type="InterPro" id="IPR028098">
    <property type="entry name" value="Glyco_trans_4-like_N"/>
</dbReference>